<dbReference type="InterPro" id="IPR036291">
    <property type="entry name" value="NAD(P)-bd_dom_sf"/>
</dbReference>
<protein>
    <submittedName>
        <fullName evidence="2">DgyrCDS14595</fullName>
    </submittedName>
</protein>
<accession>A0A7I8WE57</accession>
<dbReference type="Proteomes" id="UP000549394">
    <property type="component" value="Unassembled WGS sequence"/>
</dbReference>
<proteinExistence type="predicted"/>
<name>A0A7I8WE57_9ANNE</name>
<reference evidence="2 3" key="1">
    <citation type="submission" date="2020-08" db="EMBL/GenBank/DDBJ databases">
        <authorList>
            <person name="Hejnol A."/>
        </authorList>
    </citation>
    <scope>NUCLEOTIDE SEQUENCE [LARGE SCALE GENOMIC DNA]</scope>
</reference>
<organism evidence="2 3">
    <name type="scientific">Dimorphilus gyrociliatus</name>
    <dbReference type="NCBI Taxonomy" id="2664684"/>
    <lineage>
        <taxon>Eukaryota</taxon>
        <taxon>Metazoa</taxon>
        <taxon>Spiralia</taxon>
        <taxon>Lophotrochozoa</taxon>
        <taxon>Annelida</taxon>
        <taxon>Polychaeta</taxon>
        <taxon>Polychaeta incertae sedis</taxon>
        <taxon>Dinophilidae</taxon>
        <taxon>Dimorphilus</taxon>
    </lineage>
</organism>
<dbReference type="GO" id="GO:0016491">
    <property type="term" value="F:oxidoreductase activity"/>
    <property type="evidence" value="ECO:0007669"/>
    <property type="project" value="UniProtKB-KW"/>
</dbReference>
<dbReference type="PRINTS" id="PR00080">
    <property type="entry name" value="SDRFAMILY"/>
</dbReference>
<dbReference type="PANTHER" id="PTHR43975">
    <property type="entry name" value="ZGC:101858"/>
    <property type="match status" value="1"/>
</dbReference>
<dbReference type="Gene3D" id="3.40.50.720">
    <property type="entry name" value="NAD(P)-binding Rossmann-like Domain"/>
    <property type="match status" value="1"/>
</dbReference>
<dbReference type="AlphaFoldDB" id="A0A7I8WE57"/>
<dbReference type="NCBIfam" id="NF005559">
    <property type="entry name" value="PRK07231.1"/>
    <property type="match status" value="1"/>
</dbReference>
<comment type="caution">
    <text evidence="2">The sequence shown here is derived from an EMBL/GenBank/DDBJ whole genome shotgun (WGS) entry which is preliminary data.</text>
</comment>
<dbReference type="FunFam" id="3.40.50.720:FF:000084">
    <property type="entry name" value="Short-chain dehydrogenase reductase"/>
    <property type="match status" value="1"/>
</dbReference>
<evidence type="ECO:0000256" key="1">
    <source>
        <dbReference type="ARBA" id="ARBA00023002"/>
    </source>
</evidence>
<keyword evidence="1" id="KW-0560">Oxidoreductase</keyword>
<dbReference type="PANTHER" id="PTHR43975:SF2">
    <property type="entry name" value="EG:BACR7A4.14 PROTEIN-RELATED"/>
    <property type="match status" value="1"/>
</dbReference>
<gene>
    <name evidence="2" type="ORF">DGYR_LOCUS13713</name>
</gene>
<dbReference type="OrthoDB" id="47007at2759"/>
<dbReference type="EMBL" id="CAJFCJ010000051">
    <property type="protein sequence ID" value="CAD5126472.1"/>
    <property type="molecule type" value="Genomic_DNA"/>
</dbReference>
<dbReference type="PRINTS" id="PR00081">
    <property type="entry name" value="GDHRDH"/>
</dbReference>
<keyword evidence="3" id="KW-1185">Reference proteome</keyword>
<evidence type="ECO:0000313" key="3">
    <source>
        <dbReference type="Proteomes" id="UP000549394"/>
    </source>
</evidence>
<dbReference type="InterPro" id="IPR020904">
    <property type="entry name" value="Sc_DH/Rdtase_CS"/>
</dbReference>
<dbReference type="InterPro" id="IPR002347">
    <property type="entry name" value="SDR_fam"/>
</dbReference>
<dbReference type="PROSITE" id="PS00061">
    <property type="entry name" value="ADH_SHORT"/>
    <property type="match status" value="1"/>
</dbReference>
<sequence length="258" mass="27796">MSGLAGKIALITGASSGIGAATALLFAKHGAELALTGRNEKNLEAVVKKCQEISSRKPFYQTAELTNENDVETLIDSVIKHYKRLDILVNNAGIMEMGSIEKTTLAQYDRVMNANVRSLYQLMMLATPHLKETEGSVVNVSSVVGSRSFPNVLAYGVSKAAVDQLTRCTALELADYKVRVNAVNPGVIVTELQKRGGLDEQAYEQFLKRTKETHALGRPGQPDEVAEAIAFLASKESSSFITGATLPVDGGRHAMCPR</sequence>
<evidence type="ECO:0000313" key="2">
    <source>
        <dbReference type="EMBL" id="CAD5126472.1"/>
    </source>
</evidence>
<dbReference type="SUPFAM" id="SSF51735">
    <property type="entry name" value="NAD(P)-binding Rossmann-fold domains"/>
    <property type="match status" value="1"/>
</dbReference>
<dbReference type="Pfam" id="PF13561">
    <property type="entry name" value="adh_short_C2"/>
    <property type="match status" value="1"/>
</dbReference>